<dbReference type="InterPro" id="IPR004365">
    <property type="entry name" value="NA-bd_OB_tRNA"/>
</dbReference>
<keyword evidence="9 13" id="KW-0227">DNA damage</keyword>
<keyword evidence="7 13" id="KW-0548">Nucleotidyltransferase</keyword>
<comment type="function">
    <text evidence="13">DNA polymerase involved in damage-induced mutagenesis and translesion synthesis (TLS). It is not the major replicative DNA polymerase.</text>
</comment>
<evidence type="ECO:0000256" key="7">
    <source>
        <dbReference type="ARBA" id="ARBA00022695"/>
    </source>
</evidence>
<evidence type="ECO:0000256" key="9">
    <source>
        <dbReference type="ARBA" id="ARBA00022763"/>
    </source>
</evidence>
<keyword evidence="17" id="KW-1185">Reference proteome</keyword>
<dbReference type="GO" id="GO:0005737">
    <property type="term" value="C:cytoplasm"/>
    <property type="evidence" value="ECO:0007669"/>
    <property type="project" value="UniProtKB-SubCell"/>
</dbReference>
<dbReference type="GO" id="GO:0006281">
    <property type="term" value="P:DNA repair"/>
    <property type="evidence" value="ECO:0007669"/>
    <property type="project" value="UniProtKB-UniRule"/>
</dbReference>
<keyword evidence="5 13" id="KW-0963">Cytoplasm</keyword>
<dbReference type="Pfam" id="PF17657">
    <property type="entry name" value="DNA_pol3_finger"/>
    <property type="match status" value="1"/>
</dbReference>
<dbReference type="InterPro" id="IPR004805">
    <property type="entry name" value="DnaE2/DnaE/PolC"/>
</dbReference>
<dbReference type="Gene3D" id="3.20.20.140">
    <property type="entry name" value="Metal-dependent hydrolases"/>
    <property type="match status" value="1"/>
</dbReference>
<proteinExistence type="inferred from homology"/>
<feature type="domain" description="Polymerase/histidinol phosphatase N-terminal" evidence="14">
    <location>
        <begin position="21"/>
        <end position="90"/>
    </location>
</feature>
<dbReference type="Pfam" id="PF02811">
    <property type="entry name" value="PHP"/>
    <property type="match status" value="1"/>
</dbReference>
<dbReference type="SUPFAM" id="SSF89550">
    <property type="entry name" value="PHP domain-like"/>
    <property type="match status" value="1"/>
</dbReference>
<dbReference type="Pfam" id="PF01336">
    <property type="entry name" value="tRNA_anti-codon"/>
    <property type="match status" value="1"/>
</dbReference>
<dbReference type="GO" id="GO:0003887">
    <property type="term" value="F:DNA-directed DNA polymerase activity"/>
    <property type="evidence" value="ECO:0007669"/>
    <property type="project" value="UniProtKB-UniRule"/>
</dbReference>
<evidence type="ECO:0000313" key="18">
    <source>
        <dbReference type="Proteomes" id="UP001169492"/>
    </source>
</evidence>
<dbReference type="Pfam" id="PF07733">
    <property type="entry name" value="DNA_pol3_alpha"/>
    <property type="match status" value="1"/>
</dbReference>
<dbReference type="AlphaFoldDB" id="A0AAW7R0R2"/>
<dbReference type="EMBL" id="JAGGJC010000004">
    <property type="protein sequence ID" value="MDN7130045.1"/>
    <property type="molecule type" value="Genomic_DNA"/>
</dbReference>
<dbReference type="InterPro" id="IPR016195">
    <property type="entry name" value="Pol/histidinol_Pase-like"/>
</dbReference>
<keyword evidence="11 13" id="KW-0234">DNA repair</keyword>
<evidence type="ECO:0000259" key="14">
    <source>
        <dbReference type="SMART" id="SM00481"/>
    </source>
</evidence>
<dbReference type="InterPro" id="IPR011708">
    <property type="entry name" value="DNA_pol3_alpha_NTPase_dom"/>
</dbReference>
<comment type="catalytic activity">
    <reaction evidence="12 13">
        <text>DNA(n) + a 2'-deoxyribonucleoside 5'-triphosphate = DNA(n+1) + diphosphate</text>
        <dbReference type="Rhea" id="RHEA:22508"/>
        <dbReference type="Rhea" id="RHEA-COMP:17339"/>
        <dbReference type="Rhea" id="RHEA-COMP:17340"/>
        <dbReference type="ChEBI" id="CHEBI:33019"/>
        <dbReference type="ChEBI" id="CHEBI:61560"/>
        <dbReference type="ChEBI" id="CHEBI:173112"/>
        <dbReference type="EC" id="2.7.7.7"/>
    </reaction>
</comment>
<comment type="similarity">
    <text evidence="2 13">Belongs to the DNA polymerase type-C family. DnaE2 subfamily.</text>
</comment>
<evidence type="ECO:0000256" key="3">
    <source>
        <dbReference type="ARBA" id="ARBA00012417"/>
    </source>
</evidence>
<accession>A0AAW7R0R2</accession>
<dbReference type="InterPro" id="IPR023073">
    <property type="entry name" value="DnaE2"/>
</dbReference>
<evidence type="ECO:0000256" key="2">
    <source>
        <dbReference type="ARBA" id="ARBA00007391"/>
    </source>
</evidence>
<dbReference type="InterPro" id="IPR029460">
    <property type="entry name" value="DNAPol_HHH"/>
</dbReference>
<dbReference type="PANTHER" id="PTHR32294">
    <property type="entry name" value="DNA POLYMERASE III SUBUNIT ALPHA"/>
    <property type="match status" value="1"/>
</dbReference>
<evidence type="ECO:0000256" key="8">
    <source>
        <dbReference type="ARBA" id="ARBA00022705"/>
    </source>
</evidence>
<evidence type="ECO:0000256" key="11">
    <source>
        <dbReference type="ARBA" id="ARBA00023204"/>
    </source>
</evidence>
<evidence type="ECO:0000256" key="1">
    <source>
        <dbReference type="ARBA" id="ARBA00004496"/>
    </source>
</evidence>
<dbReference type="Proteomes" id="UP001169491">
    <property type="component" value="Unassembled WGS sequence"/>
</dbReference>
<dbReference type="GO" id="GO:0006260">
    <property type="term" value="P:DNA replication"/>
    <property type="evidence" value="ECO:0007669"/>
    <property type="project" value="UniProtKB-KW"/>
</dbReference>
<keyword evidence="10 13" id="KW-0239">DNA-directed DNA polymerase</keyword>
<evidence type="ECO:0000313" key="17">
    <source>
        <dbReference type="Proteomes" id="UP001169491"/>
    </source>
</evidence>
<dbReference type="SMART" id="SM00481">
    <property type="entry name" value="POLIIIAc"/>
    <property type="match status" value="1"/>
</dbReference>
<dbReference type="EMBL" id="JAGGJB010000006">
    <property type="protein sequence ID" value="MDN7125286.1"/>
    <property type="molecule type" value="Genomic_DNA"/>
</dbReference>
<sequence>MRSGTYMAGSAEKSLPDWRPIALNCVSNYSFLYGAAHPHEYVERALKLGYQAIAITDECSVAGVVRAYVAQKDVAASLQLLIGSFFQVEQLGVLIVLARNRQGYGQLCRLISRGRERCEKGSYQVSADDFLSGLDDCLLLWRPLNDLAFSAYHQALAEAFPDRLWLAFSRHFCVDDASQYRRYNNYQQQSQLPVVAADEVLYPEPGRQPLHDVVTAIRLRQRVTEVRTQLRPNAEHYLRDAAQLQRSYPQDWLAATQQVAQQCSFQLSELSYEYPAELVPAGLTATAYLRQLAYAGAKERFPNGLRADVQAKLEKELALIAELRYEYFFLTIHDIVQFAQQRDILYQGRGSAANSVVCYCLQITAVNPDQIDVLFERFISKERDEPPDIDVDFEHQRREEVIQYIYQKYGRKRAALAATVIRYRLRSAFRDVGKVLGFSEQELAHYLRQIDRRDQDTPWQQQLVQLQSGLATTERGRWLVSLTEQLLKFPRHLSQHVGGFVIAAGELADLVPVEHASMADRTVIQWDKDDLETLKLIKVDVLALGMLSALQKMLQLVCKHYQRPLDLASIPTEDAKVYAMLQRADSVGVFQIESRAQMSMLPRLRPATFYDLVVQIAIVRPGPIQGDMVHPYLRRRAGEEAVTYPSEAVRQVTERTLGVPIFQEQVIKLAMVAAGFSGGEADQLRRAMANWRSTGELQQFETKLISGMRERGYSLDFAQRIYQQICGFGEYGFPESHSASFANLAYASAWFKYHYPAAFYCALLNSLPMGFYSAEQLLQDARRHHLTVLPVDIQTSTWAHQLVAMQNGYAIRLGLRLIKGLAAQHVEALLARRPQQGFASLQELRQLGASPALLQRLAAADALHKVSGHRFQSQWQALAVKAEQLPLFSTIDDTGSDRATLAQLPTPTEVSDIAADYRSLGASVRRHPLALLRERRLLRGVRTAAELAGCRHQQVVCVAGLVTCRQRPGTAGGVTFITLEDETGMVNVVVWQATARAQREPYLTAQLLKVYGKVEIHGDVIHVIAGRLEDGAPLLAELELQANRSRDFH</sequence>
<organism evidence="15 18">
    <name type="scientific">Pseudidiomarina terrestris</name>
    <dbReference type="NCBI Taxonomy" id="2820060"/>
    <lineage>
        <taxon>Bacteria</taxon>
        <taxon>Pseudomonadati</taxon>
        <taxon>Pseudomonadota</taxon>
        <taxon>Gammaproteobacteria</taxon>
        <taxon>Alteromonadales</taxon>
        <taxon>Idiomarinaceae</taxon>
        <taxon>Pseudidiomarina</taxon>
    </lineage>
</organism>
<comment type="caution">
    <text evidence="15">The sequence shown here is derived from an EMBL/GenBank/DDBJ whole genome shotgun (WGS) entry which is preliminary data.</text>
</comment>
<dbReference type="NCBIfam" id="TIGR00594">
    <property type="entry name" value="polc"/>
    <property type="match status" value="1"/>
</dbReference>
<dbReference type="Pfam" id="PF14579">
    <property type="entry name" value="HHH_6"/>
    <property type="match status" value="1"/>
</dbReference>
<dbReference type="GO" id="GO:0008408">
    <property type="term" value="F:3'-5' exonuclease activity"/>
    <property type="evidence" value="ECO:0007669"/>
    <property type="project" value="InterPro"/>
</dbReference>
<dbReference type="PANTHER" id="PTHR32294:SF4">
    <property type="entry name" value="ERROR-PRONE DNA POLYMERASE"/>
    <property type="match status" value="1"/>
</dbReference>
<gene>
    <name evidence="13" type="primary">dnaE2</name>
    <name evidence="15" type="ORF">J6I90_10370</name>
    <name evidence="16" type="ORF">J6I92_09190</name>
</gene>
<reference evidence="17 18" key="1">
    <citation type="submission" date="2021-03" db="EMBL/GenBank/DDBJ databases">
        <title>Pseudidiomarina terrestris, a new bacterium isolated from saline soil.</title>
        <authorList>
            <person name="Galisteo C."/>
            <person name="De La Haba R."/>
            <person name="Sanchez-Porro C."/>
            <person name="Ventosa A."/>
        </authorList>
    </citation>
    <scope>NUCLEOTIDE SEQUENCE [LARGE SCALE GENOMIC DNA]</scope>
    <source>
        <strain evidence="15 18">1APP75-32.1</strain>
        <strain evidence="17">1APR75-15</strain>
        <strain evidence="16">1ASR75-15</strain>
    </source>
</reference>
<evidence type="ECO:0000256" key="10">
    <source>
        <dbReference type="ARBA" id="ARBA00022932"/>
    </source>
</evidence>
<evidence type="ECO:0000256" key="12">
    <source>
        <dbReference type="ARBA" id="ARBA00049244"/>
    </source>
</evidence>
<dbReference type="NCBIfam" id="NF004225">
    <property type="entry name" value="PRK05672.1"/>
    <property type="match status" value="1"/>
</dbReference>
<evidence type="ECO:0000256" key="13">
    <source>
        <dbReference type="HAMAP-Rule" id="MF_01902"/>
    </source>
</evidence>
<dbReference type="GO" id="GO:0003676">
    <property type="term" value="F:nucleic acid binding"/>
    <property type="evidence" value="ECO:0007669"/>
    <property type="project" value="InterPro"/>
</dbReference>
<dbReference type="CDD" id="cd04485">
    <property type="entry name" value="DnaE_OBF"/>
    <property type="match status" value="1"/>
</dbReference>
<dbReference type="Proteomes" id="UP001169492">
    <property type="component" value="Unassembled WGS sequence"/>
</dbReference>
<keyword evidence="6 13" id="KW-0808">Transferase</keyword>
<evidence type="ECO:0000313" key="16">
    <source>
        <dbReference type="EMBL" id="MDN7130045.1"/>
    </source>
</evidence>
<protein>
    <recommendedName>
        <fullName evidence="4 13">Error-prone DNA polymerase</fullName>
        <ecNumber evidence="3 13">2.7.7.7</ecNumber>
    </recommendedName>
</protein>
<evidence type="ECO:0000256" key="4">
    <source>
        <dbReference type="ARBA" id="ARBA00017273"/>
    </source>
</evidence>
<dbReference type="InterPro" id="IPR004013">
    <property type="entry name" value="PHP_dom"/>
</dbReference>
<evidence type="ECO:0000313" key="15">
    <source>
        <dbReference type="EMBL" id="MDN7125286.1"/>
    </source>
</evidence>
<dbReference type="EC" id="2.7.7.7" evidence="3 13"/>
<name>A0AAW7R0R2_9GAMM</name>
<dbReference type="InterPro" id="IPR003141">
    <property type="entry name" value="Pol/His_phosphatase_N"/>
</dbReference>
<dbReference type="InterPro" id="IPR040982">
    <property type="entry name" value="DNA_pol3_finger"/>
</dbReference>
<dbReference type="Gene3D" id="1.10.150.870">
    <property type="match status" value="1"/>
</dbReference>
<dbReference type="HAMAP" id="MF_01902">
    <property type="entry name" value="DNApol_error_prone"/>
    <property type="match status" value="1"/>
</dbReference>
<dbReference type="CDD" id="cd07434">
    <property type="entry name" value="PHP_PolIIIA_DnaE2"/>
    <property type="match status" value="1"/>
</dbReference>
<keyword evidence="8 13" id="KW-0235">DNA replication</keyword>
<comment type="subcellular location">
    <subcellularLocation>
        <location evidence="1 13">Cytoplasm</location>
    </subcellularLocation>
</comment>
<evidence type="ECO:0000256" key="6">
    <source>
        <dbReference type="ARBA" id="ARBA00022679"/>
    </source>
</evidence>
<evidence type="ECO:0000256" key="5">
    <source>
        <dbReference type="ARBA" id="ARBA00022490"/>
    </source>
</evidence>